<dbReference type="OMA" id="FRSICNE"/>
<dbReference type="Proteomes" id="UP000015530">
    <property type="component" value="Unassembled WGS sequence"/>
</dbReference>
<dbReference type="OrthoDB" id="3561261at2759"/>
<dbReference type="Pfam" id="PF20150">
    <property type="entry name" value="2EXR"/>
    <property type="match status" value="1"/>
</dbReference>
<feature type="domain" description="2EXR" evidence="1">
    <location>
        <begin position="29"/>
        <end position="119"/>
    </location>
</feature>
<name>T0LL46_COLGC</name>
<dbReference type="AlphaFoldDB" id="T0LL46"/>
<accession>T0LL46</accession>
<dbReference type="HOGENOM" id="CLU_095740_0_0_1"/>
<comment type="caution">
    <text evidence="2">The sequence shown here is derived from an EMBL/GenBank/DDBJ whole genome shotgun (WGS) entry which is preliminary data.</text>
</comment>
<gene>
    <name evidence="2" type="ORF">CGLO_07965</name>
</gene>
<evidence type="ECO:0000259" key="1">
    <source>
        <dbReference type="Pfam" id="PF20150"/>
    </source>
</evidence>
<dbReference type="PANTHER" id="PTHR35910:SF6">
    <property type="entry name" value="2EXR DOMAIN-CONTAINING PROTEIN"/>
    <property type="match status" value="1"/>
</dbReference>
<dbReference type="EMBL" id="AMYD01001602">
    <property type="protein sequence ID" value="EQB52411.1"/>
    <property type="molecule type" value="Genomic_DNA"/>
</dbReference>
<dbReference type="PANTHER" id="PTHR35910">
    <property type="entry name" value="2EXR DOMAIN-CONTAINING PROTEIN"/>
    <property type="match status" value="1"/>
</dbReference>
<sequence>MSKIFGTARWLLGLPPAKAVEPPKPATAFPRFRELPTEIRWAIWLYALPAPRIYEPAAPTNWLLTPMKPITFLRTFAPPVLREVCQEAYEVCMSEGEFRFGCFFSHMRGIWYNEVRDAIYFACEMQLDRTHIFEVDTIYLSADCALRSPDCRNFLMSKNFDFCDKLVIALYPPGSWDMDVQTLKGTEPIFRKIMDYEIIGEHAWDTTDCSLEQRRKWNSAVDGDAHNIIYWQRAKEVILGFFKMRQEAARLAGREHYEEDLELEAVEVFRKPLPKALPA</sequence>
<evidence type="ECO:0000313" key="3">
    <source>
        <dbReference type="Proteomes" id="UP000015530"/>
    </source>
</evidence>
<organism evidence="2 3">
    <name type="scientific">Colletotrichum gloeosporioides (strain Cg-14)</name>
    <name type="common">Anthracnose fungus</name>
    <name type="synonym">Glomerella cingulata</name>
    <dbReference type="NCBI Taxonomy" id="1237896"/>
    <lineage>
        <taxon>Eukaryota</taxon>
        <taxon>Fungi</taxon>
        <taxon>Dikarya</taxon>
        <taxon>Ascomycota</taxon>
        <taxon>Pezizomycotina</taxon>
        <taxon>Sordariomycetes</taxon>
        <taxon>Hypocreomycetidae</taxon>
        <taxon>Glomerellales</taxon>
        <taxon>Glomerellaceae</taxon>
        <taxon>Colletotrichum</taxon>
        <taxon>Colletotrichum gloeosporioides species complex</taxon>
    </lineage>
</organism>
<evidence type="ECO:0000313" key="2">
    <source>
        <dbReference type="EMBL" id="EQB52411.1"/>
    </source>
</evidence>
<protein>
    <recommendedName>
        <fullName evidence="1">2EXR domain-containing protein</fullName>
    </recommendedName>
</protein>
<proteinExistence type="predicted"/>
<reference evidence="3" key="1">
    <citation type="journal article" date="2013" name="Mol. Plant Microbe Interact.">
        <title>Global aspects of pacC regulation of pathogenicity genes in Colletotrichum gloeosporioides as revealed by transcriptome analysis.</title>
        <authorList>
            <person name="Alkan N."/>
            <person name="Meng X."/>
            <person name="Friedlander G."/>
            <person name="Reuveni E."/>
            <person name="Sukno S."/>
            <person name="Sherman A."/>
            <person name="Thon M."/>
            <person name="Fluhr R."/>
            <person name="Prusky D."/>
        </authorList>
    </citation>
    <scope>NUCLEOTIDE SEQUENCE [LARGE SCALE GENOMIC DNA]</scope>
    <source>
        <strain evidence="3">Cg-14</strain>
    </source>
</reference>
<dbReference type="InterPro" id="IPR045518">
    <property type="entry name" value="2EXR"/>
</dbReference>